<dbReference type="AlphaFoldDB" id="A0A100XCM5"/>
<gene>
    <name evidence="1" type="primary">cwsA</name>
    <name evidence="2" type="ORF">RMCT_1106</name>
</gene>
<evidence type="ECO:0000313" key="3">
    <source>
        <dbReference type="Proteomes" id="UP000069654"/>
    </source>
</evidence>
<dbReference type="Proteomes" id="UP000069654">
    <property type="component" value="Unassembled WGS sequence"/>
</dbReference>
<keyword evidence="1" id="KW-0131">Cell cycle</keyword>
<dbReference type="HAMAP" id="MF_00927">
    <property type="entry name" value="CwsA"/>
    <property type="match status" value="1"/>
</dbReference>
<evidence type="ECO:0000313" key="2">
    <source>
        <dbReference type="EMBL" id="GAT14135.1"/>
    </source>
</evidence>
<keyword evidence="1" id="KW-0133">Cell shape</keyword>
<dbReference type="GO" id="GO:0008360">
    <property type="term" value="P:regulation of cell shape"/>
    <property type="evidence" value="ECO:0007669"/>
    <property type="project" value="UniProtKB-UniRule"/>
</dbReference>
<keyword evidence="1" id="KW-0472">Membrane</keyword>
<keyword evidence="1" id="KW-1003">Cell membrane</keyword>
<reference evidence="3" key="2">
    <citation type="submission" date="2016-02" db="EMBL/GenBank/DDBJ databases">
        <title>Draft genome sequence of five rapidly growing Mycobacterium species.</title>
        <authorList>
            <person name="Katahira K."/>
            <person name="Gotou Y."/>
            <person name="Iida K."/>
            <person name="Ogura Y."/>
            <person name="Hayashi T."/>
        </authorList>
    </citation>
    <scope>NUCLEOTIDE SEQUENCE [LARGE SCALE GENOMIC DNA]</scope>
    <source>
        <strain evidence="3">JCM6362</strain>
    </source>
</reference>
<dbReference type="Pfam" id="PF10814">
    <property type="entry name" value="CwsA"/>
    <property type="match status" value="1"/>
</dbReference>
<keyword evidence="1" id="KW-1133">Transmembrane helix</keyword>
<name>A0A100XCM5_MYCTH</name>
<sequence>MAVRAAKSDIGVTPRERLERGLKYTAVGPVELGRGLAGIGVQSARSSSAWLVRRYRRARVSDRLGRDLAAAQQALALELAAAQEVVSGLPQALQDARKARRRRKPLIVAAIAAVTLVGGAITVTIVRRSMRPEPSPLPPSVDVQPKP</sequence>
<comment type="subcellular location">
    <subcellularLocation>
        <location evidence="1">Cell membrane</location>
        <topology evidence="1">Single-pass membrane protein</topology>
    </subcellularLocation>
    <text evidence="1">Localizes to poles and midcell sites.</text>
</comment>
<dbReference type="InterPro" id="IPR024245">
    <property type="entry name" value="CwsA"/>
</dbReference>
<reference evidence="2 3" key="1">
    <citation type="journal article" date="2016" name="Genome Announc.">
        <title>Draft Genome Sequences of Five Rapidly Growing Mycobacterium Species, M. thermoresistibile, M. fortuitum subsp. acetamidolyticum, M. canariasense, M. brisbanense, and M. novocastrense.</title>
        <authorList>
            <person name="Katahira K."/>
            <person name="Ogura Y."/>
            <person name="Gotoh Y."/>
            <person name="Hayashi T."/>
        </authorList>
    </citation>
    <scope>NUCLEOTIDE SEQUENCE [LARGE SCALE GENOMIC DNA]</scope>
    <source>
        <strain evidence="2 3">JCM6362</strain>
    </source>
</reference>
<evidence type="ECO:0000256" key="1">
    <source>
        <dbReference type="HAMAP-Rule" id="MF_00927"/>
    </source>
</evidence>
<dbReference type="GO" id="GO:0005886">
    <property type="term" value="C:plasma membrane"/>
    <property type="evidence" value="ECO:0007669"/>
    <property type="project" value="UniProtKB-SubCell"/>
</dbReference>
<comment type="similarity">
    <text evidence="1">Belongs to the CwsA family.</text>
</comment>
<keyword evidence="1" id="KW-0812">Transmembrane</keyword>
<dbReference type="EMBL" id="BCTB01000005">
    <property type="protein sequence ID" value="GAT14135.1"/>
    <property type="molecule type" value="Genomic_DNA"/>
</dbReference>
<keyword evidence="1" id="KW-0132">Cell division</keyword>
<feature type="transmembrane region" description="Helical" evidence="1">
    <location>
        <begin position="106"/>
        <end position="126"/>
    </location>
</feature>
<dbReference type="OrthoDB" id="4762208at2"/>
<organism evidence="2 3">
    <name type="scientific">Mycolicibacterium thermoresistibile</name>
    <name type="common">Mycobacterium thermoresistibile</name>
    <dbReference type="NCBI Taxonomy" id="1797"/>
    <lineage>
        <taxon>Bacteria</taxon>
        <taxon>Bacillati</taxon>
        <taxon>Actinomycetota</taxon>
        <taxon>Actinomycetes</taxon>
        <taxon>Mycobacteriales</taxon>
        <taxon>Mycobacteriaceae</taxon>
        <taxon>Mycolicibacterium</taxon>
    </lineage>
</organism>
<proteinExistence type="inferred from homology"/>
<comment type="caution">
    <text evidence="2">The sequence shown here is derived from an EMBL/GenBank/DDBJ whole genome shotgun (WGS) entry which is preliminary data.</text>
</comment>
<dbReference type="STRING" id="1797.RMCT_1106"/>
<protein>
    <recommendedName>
        <fullName evidence="1">Cell wall synthesis protein CwsA</fullName>
    </recommendedName>
    <alternativeName>
        <fullName evidence="1">Cell wall synthesis and cell shape protein A</fullName>
    </alternativeName>
</protein>
<accession>A0A100XCM5</accession>
<dbReference type="GO" id="GO:0042546">
    <property type="term" value="P:cell wall biogenesis"/>
    <property type="evidence" value="ECO:0007669"/>
    <property type="project" value="UniProtKB-UniRule"/>
</dbReference>
<comment type="function">
    <text evidence="1">Required for regulated cell division, cell wall synthesis and the maintenance of cell shape.</text>
</comment>
<dbReference type="GO" id="GO:0051301">
    <property type="term" value="P:cell division"/>
    <property type="evidence" value="ECO:0007669"/>
    <property type="project" value="UniProtKB-UniRule"/>
</dbReference>
<dbReference type="RefSeq" id="WP_040546986.1">
    <property type="nucleotide sequence ID" value="NZ_BCTB01000005.1"/>
</dbReference>